<organism evidence="3 4">
    <name type="scientific">Microcystis aeruginosa NIES-44</name>
    <dbReference type="NCBI Taxonomy" id="449439"/>
    <lineage>
        <taxon>Bacteria</taxon>
        <taxon>Bacillati</taxon>
        <taxon>Cyanobacteriota</taxon>
        <taxon>Cyanophyceae</taxon>
        <taxon>Oscillatoriophycideae</taxon>
        <taxon>Chroococcales</taxon>
        <taxon>Microcystaceae</taxon>
        <taxon>Microcystis</taxon>
    </lineage>
</organism>
<sequence>MHREGTVTTFLASLNLLLSDSPAANFQTGERTFPAFYSTLAPAALADLVFSRYEIDVPKNCQFWHRGLSDVYLLETLTTPYILRVSHCHWRSKMEIDFELELLDYLDRSQVPVAAPIRTKNGDLSVEINAPEGKRYAVLFPYAPGGIAIGDLDIEQAYHLGAIVANLHRVTADFQPLAYRHPLNLKYLLDDSLQIIAPFLHQRPRDLDCVLETIGEIEEETAKLPTESPYWSICWGDPHSGNVHITPDNQMTLFDFDQCGYGWRVFDIAKFLQVSLQSGLNRLVRHGFIQGYDETVPLTDGELSCLQYLTQAAYIWSWSISLNNLRLTDYSRLCANYFSSRLAILKRLRTQEWELF</sequence>
<protein>
    <submittedName>
        <fullName evidence="3">Homoserine kinase</fullName>
        <ecNumber evidence="3">2.7.1.39</ecNumber>
    </submittedName>
</protein>
<dbReference type="EMBL" id="BBPA01000067">
    <property type="protein sequence ID" value="GAL95068.1"/>
    <property type="molecule type" value="Genomic_DNA"/>
</dbReference>
<dbReference type="AlphaFoldDB" id="A0A0A1VZZ9"/>
<evidence type="ECO:0000313" key="4">
    <source>
        <dbReference type="Proteomes" id="UP000030321"/>
    </source>
</evidence>
<dbReference type="GO" id="GO:0004413">
    <property type="term" value="F:homoserine kinase activity"/>
    <property type="evidence" value="ECO:0007669"/>
    <property type="project" value="UniProtKB-EC"/>
</dbReference>
<dbReference type="SUPFAM" id="SSF56112">
    <property type="entry name" value="Protein kinase-like (PK-like)"/>
    <property type="match status" value="1"/>
</dbReference>
<evidence type="ECO:0000256" key="1">
    <source>
        <dbReference type="ARBA" id="ARBA00038240"/>
    </source>
</evidence>
<name>A0A0A1VZZ9_MICAE</name>
<dbReference type="InterPro" id="IPR050249">
    <property type="entry name" value="Pseudomonas-type_ThrB"/>
</dbReference>
<feature type="domain" description="Aminoglycoside phosphotransferase" evidence="2">
    <location>
        <begin position="67"/>
        <end position="293"/>
    </location>
</feature>
<comment type="similarity">
    <text evidence="1">Belongs to the pseudomonas-type ThrB family.</text>
</comment>
<dbReference type="Pfam" id="PF01636">
    <property type="entry name" value="APH"/>
    <property type="match status" value="1"/>
</dbReference>
<dbReference type="InterPro" id="IPR011009">
    <property type="entry name" value="Kinase-like_dom_sf"/>
</dbReference>
<dbReference type="EC" id="2.7.1.39" evidence="3"/>
<dbReference type="GO" id="GO:0009088">
    <property type="term" value="P:threonine biosynthetic process"/>
    <property type="evidence" value="ECO:0007669"/>
    <property type="project" value="TreeGrafter"/>
</dbReference>
<dbReference type="Proteomes" id="UP000030321">
    <property type="component" value="Unassembled WGS sequence"/>
</dbReference>
<accession>A0A0A1VZZ9</accession>
<proteinExistence type="inferred from homology"/>
<evidence type="ECO:0000313" key="3">
    <source>
        <dbReference type="EMBL" id="GAL95068.1"/>
    </source>
</evidence>
<evidence type="ECO:0000259" key="2">
    <source>
        <dbReference type="Pfam" id="PF01636"/>
    </source>
</evidence>
<reference evidence="4" key="1">
    <citation type="journal article" date="2015" name="Genome">
        <title>Whole Genome Sequence of the Non-Microcystin-Producing Microcystis aeruginosa Strain NIES-44.</title>
        <authorList>
            <person name="Okano K."/>
            <person name="Miyata N."/>
            <person name="Ozaki Y."/>
        </authorList>
    </citation>
    <scope>NUCLEOTIDE SEQUENCE [LARGE SCALE GENOMIC DNA]</scope>
    <source>
        <strain evidence="4">NIES-44</strain>
    </source>
</reference>
<gene>
    <name evidence="3" type="ORF">N44_03923</name>
</gene>
<dbReference type="InterPro" id="IPR002575">
    <property type="entry name" value="Aminoglycoside_PTrfase"/>
</dbReference>
<dbReference type="Gene3D" id="3.90.1200.10">
    <property type="match status" value="1"/>
</dbReference>
<keyword evidence="3" id="KW-0418">Kinase</keyword>
<dbReference type="PANTHER" id="PTHR21064">
    <property type="entry name" value="AMINOGLYCOSIDE PHOSPHOTRANSFERASE DOMAIN-CONTAINING PROTEIN-RELATED"/>
    <property type="match status" value="1"/>
</dbReference>
<comment type="caution">
    <text evidence="3">The sequence shown here is derived from an EMBL/GenBank/DDBJ whole genome shotgun (WGS) entry which is preliminary data.</text>
</comment>
<dbReference type="Gene3D" id="3.30.200.20">
    <property type="entry name" value="Phosphorylase Kinase, domain 1"/>
    <property type="match status" value="1"/>
</dbReference>
<dbReference type="PANTHER" id="PTHR21064:SF6">
    <property type="entry name" value="AMINOGLYCOSIDE PHOSPHOTRANSFERASE DOMAIN-CONTAINING PROTEIN"/>
    <property type="match status" value="1"/>
</dbReference>
<keyword evidence="3" id="KW-0808">Transferase</keyword>